<accession>A0A9P4KIM3</accession>
<evidence type="ECO:0000313" key="3">
    <source>
        <dbReference type="Proteomes" id="UP000800093"/>
    </source>
</evidence>
<protein>
    <submittedName>
        <fullName evidence="2">Uncharacterized protein</fullName>
    </submittedName>
</protein>
<feature type="compositionally biased region" description="Polar residues" evidence="1">
    <location>
        <begin position="89"/>
        <end position="104"/>
    </location>
</feature>
<dbReference type="EMBL" id="ML986585">
    <property type="protein sequence ID" value="KAF2268698.1"/>
    <property type="molecule type" value="Genomic_DNA"/>
</dbReference>
<dbReference type="OrthoDB" id="3912456at2759"/>
<dbReference type="Proteomes" id="UP000800093">
    <property type="component" value="Unassembled WGS sequence"/>
</dbReference>
<reference evidence="3" key="1">
    <citation type="journal article" date="2020" name="Stud. Mycol.">
        <title>101 Dothideomycetes genomes: A test case for predicting lifestyles and emergence of pathogens.</title>
        <authorList>
            <person name="Haridas S."/>
            <person name="Albert R."/>
            <person name="Binder M."/>
            <person name="Bloem J."/>
            <person name="LaButti K."/>
            <person name="Salamov A."/>
            <person name="Andreopoulos B."/>
            <person name="Baker S."/>
            <person name="Barry K."/>
            <person name="Bills G."/>
            <person name="Bluhm B."/>
            <person name="Cannon C."/>
            <person name="Castanera R."/>
            <person name="Culley D."/>
            <person name="Daum C."/>
            <person name="Ezra D."/>
            <person name="Gonzalez J."/>
            <person name="Henrissat B."/>
            <person name="Kuo A."/>
            <person name="Liang C."/>
            <person name="Lipzen A."/>
            <person name="Lutzoni F."/>
            <person name="Magnuson J."/>
            <person name="Mondo S."/>
            <person name="Nolan M."/>
            <person name="Ohm R."/>
            <person name="Pangilinan J."/>
            <person name="Park H.-J."/>
            <person name="Ramirez L."/>
            <person name="Alfaro M."/>
            <person name="Sun H."/>
            <person name="Tritt A."/>
            <person name="Yoshinaga Y."/>
            <person name="Zwiers L.-H."/>
            <person name="Turgeon B."/>
            <person name="Goodwin S."/>
            <person name="Spatafora J."/>
            <person name="Crous P."/>
            <person name="Grigoriev I."/>
        </authorList>
    </citation>
    <scope>NUCLEOTIDE SEQUENCE [LARGE SCALE GENOMIC DNA]</scope>
    <source>
        <strain evidence="3">CBS 304.66</strain>
    </source>
</reference>
<keyword evidence="3" id="KW-1185">Reference proteome</keyword>
<name>A0A9P4KIM3_9PLEO</name>
<evidence type="ECO:0000313" key="2">
    <source>
        <dbReference type="EMBL" id="KAF2268698.1"/>
    </source>
</evidence>
<feature type="region of interest" description="Disordered" evidence="1">
    <location>
        <begin position="65"/>
        <end position="108"/>
    </location>
</feature>
<gene>
    <name evidence="2" type="ORF">CC78DRAFT_529698</name>
</gene>
<evidence type="ECO:0000256" key="1">
    <source>
        <dbReference type="SAM" id="MobiDB-lite"/>
    </source>
</evidence>
<organism evidence="2 3">
    <name type="scientific">Lojkania enalia</name>
    <dbReference type="NCBI Taxonomy" id="147567"/>
    <lineage>
        <taxon>Eukaryota</taxon>
        <taxon>Fungi</taxon>
        <taxon>Dikarya</taxon>
        <taxon>Ascomycota</taxon>
        <taxon>Pezizomycotina</taxon>
        <taxon>Dothideomycetes</taxon>
        <taxon>Pleosporomycetidae</taxon>
        <taxon>Pleosporales</taxon>
        <taxon>Pleosporales incertae sedis</taxon>
        <taxon>Lojkania</taxon>
    </lineage>
</organism>
<proteinExistence type="predicted"/>
<feature type="compositionally biased region" description="Low complexity" evidence="1">
    <location>
        <begin position="73"/>
        <end position="88"/>
    </location>
</feature>
<comment type="caution">
    <text evidence="2">The sequence shown here is derived from an EMBL/GenBank/DDBJ whole genome shotgun (WGS) entry which is preliminary data.</text>
</comment>
<dbReference type="AlphaFoldDB" id="A0A9P4KIM3"/>
<sequence>MCFHNYTQHNGCGHIGEVHDCPWALCADAEKRLAEYRGTTTLPSPPLSPPTMSFPLQKRRSTTKRFFSFNTPSRHTSSASTSSRRTVSQPPNSLSRASTSSFADSGNGGIADHELEAVKCRGEKIERRTMVSNEMQVCKECKKWIREMRFMIERFDKTGNIRGTKAFEEFLKDR</sequence>